<proteinExistence type="inferred from homology"/>
<dbReference type="PROSITE" id="PS00236">
    <property type="entry name" value="NEUROTR_ION_CHANNEL"/>
    <property type="match status" value="1"/>
</dbReference>
<keyword evidence="3 11" id="KW-0813">Transport</keyword>
<dbReference type="Pfam" id="PF02932">
    <property type="entry name" value="Neur_chan_memb"/>
    <property type="match status" value="1"/>
</dbReference>
<feature type="signal peptide" evidence="11">
    <location>
        <begin position="1"/>
        <end position="25"/>
    </location>
</feature>
<feature type="transmembrane region" description="Helical" evidence="11">
    <location>
        <begin position="294"/>
        <end position="315"/>
    </location>
</feature>
<keyword evidence="5 11" id="KW-0812">Transmembrane</keyword>
<dbReference type="InterPro" id="IPR038050">
    <property type="entry name" value="Neuro_actylchol_rec"/>
</dbReference>
<keyword evidence="8 11" id="KW-0406">Ion transport</keyword>
<dbReference type="NCBIfam" id="TIGR00860">
    <property type="entry name" value="LIC"/>
    <property type="match status" value="1"/>
</dbReference>
<dbReference type="Pfam" id="PF02931">
    <property type="entry name" value="Neur_chan_LBD"/>
    <property type="match status" value="1"/>
</dbReference>
<dbReference type="RefSeq" id="XP_014681766.1">
    <property type="nucleotide sequence ID" value="XM_014826280.1"/>
</dbReference>
<feature type="transmembrane region" description="Helical" evidence="11">
    <location>
        <begin position="327"/>
        <end position="349"/>
    </location>
</feature>
<dbReference type="SUPFAM" id="SSF63712">
    <property type="entry name" value="Nicotinic receptor ligand binding domain-like"/>
    <property type="match status" value="1"/>
</dbReference>
<evidence type="ECO:0000256" key="11">
    <source>
        <dbReference type="RuleBase" id="RU000687"/>
    </source>
</evidence>
<feature type="transmembrane region" description="Helical" evidence="11">
    <location>
        <begin position="473"/>
        <end position="495"/>
    </location>
</feature>
<evidence type="ECO:0000256" key="8">
    <source>
        <dbReference type="ARBA" id="ARBA00023065"/>
    </source>
</evidence>
<evidence type="ECO:0000256" key="2">
    <source>
        <dbReference type="ARBA" id="ARBA00004236"/>
    </source>
</evidence>
<evidence type="ECO:0000256" key="9">
    <source>
        <dbReference type="ARBA" id="ARBA00023136"/>
    </source>
</evidence>
<name>A0ABM1FBE5_PRICU</name>
<dbReference type="PANTHER" id="PTHR18945">
    <property type="entry name" value="NEUROTRANSMITTER GATED ION CHANNEL"/>
    <property type="match status" value="1"/>
</dbReference>
<evidence type="ECO:0000256" key="7">
    <source>
        <dbReference type="ARBA" id="ARBA00022989"/>
    </source>
</evidence>
<comment type="similarity">
    <text evidence="11">Belongs to the ligand-gated ion channel (TC 1.A.9) family.</text>
</comment>
<dbReference type="InterPro" id="IPR006202">
    <property type="entry name" value="Neur_chan_lig-bd"/>
</dbReference>
<dbReference type="InterPro" id="IPR006028">
    <property type="entry name" value="GABAA/Glycine_rcpt"/>
</dbReference>
<evidence type="ECO:0000256" key="3">
    <source>
        <dbReference type="ARBA" id="ARBA00022448"/>
    </source>
</evidence>
<keyword evidence="7 11" id="KW-1133">Transmembrane helix</keyword>
<organism evidence="14 15">
    <name type="scientific">Priapulus caudatus</name>
    <name type="common">Priapulid worm</name>
    <dbReference type="NCBI Taxonomy" id="37621"/>
    <lineage>
        <taxon>Eukaryota</taxon>
        <taxon>Metazoa</taxon>
        <taxon>Ecdysozoa</taxon>
        <taxon>Scalidophora</taxon>
        <taxon>Priapulida</taxon>
        <taxon>Priapulimorpha</taxon>
        <taxon>Priapulimorphida</taxon>
        <taxon>Priapulidae</taxon>
        <taxon>Priapulus</taxon>
    </lineage>
</organism>
<gene>
    <name evidence="15" type="primary">LOC106821464</name>
</gene>
<feature type="transmembrane region" description="Helical" evidence="11">
    <location>
        <begin position="268"/>
        <end position="287"/>
    </location>
</feature>
<feature type="domain" description="Neurotransmitter-gated ion-channel ligand-binding" evidence="12">
    <location>
        <begin position="55"/>
        <end position="259"/>
    </location>
</feature>
<keyword evidence="9 11" id="KW-0472">Membrane</keyword>
<evidence type="ECO:0000259" key="13">
    <source>
        <dbReference type="Pfam" id="PF02932"/>
    </source>
</evidence>
<dbReference type="GeneID" id="106821464"/>
<dbReference type="PRINTS" id="PR00253">
    <property type="entry name" value="GABAARECEPTR"/>
</dbReference>
<evidence type="ECO:0000313" key="15">
    <source>
        <dbReference type="RefSeq" id="XP_014681766.1"/>
    </source>
</evidence>
<keyword evidence="6 11" id="KW-0732">Signal</keyword>
<accession>A0ABM1FBE5</accession>
<dbReference type="InterPro" id="IPR006201">
    <property type="entry name" value="Neur_channel"/>
</dbReference>
<evidence type="ECO:0000256" key="10">
    <source>
        <dbReference type="ARBA" id="ARBA00023303"/>
    </source>
</evidence>
<evidence type="ECO:0000256" key="4">
    <source>
        <dbReference type="ARBA" id="ARBA00022475"/>
    </source>
</evidence>
<sequence>MTPVSRHLVLAAVTVLTMCQPRIAATPSTNLVAVLKNATAVDPHAVQVATGFERLDRVMENYDNRLYPTYDEHDGAPTFVNCSLHILSFSSISASSMDYTIDIYLRQEWRDERLRHYNERGELYINDQTFRDRLWKPDLFFTNLKKGHFQDITVPNFYLRIKPKTGDIIYSSRLSLTLSCSMQLYSYPMDIQNCSMDMESYTFTTEQLKFAWKSEKAIQLIDNLVMPQFNLDDTYSYDCTSNLSTGEFPCLRAVFILRRQFGYHLIQSYLPTVLIVFMSWVSFWLDVDAIPARVTLGVTTLLTMTTLAGGVRVSLPPVSYIKAIDVWMGTCTIFVFGALLEFTMTNYLSRKRPPQRAIKPGFCGLGAKMRHQDNDKLTTTQMIFTDGNALPVPKTYKTIGSRLAGETVSDCVWRDNSQHIPDSMGWQSENSDGCETDYAASALPVMTTEEQTQKMMDEKHKKKAKVLDDRCRIIFPLSFFIFNIIYWPSYLVFLVEDYTKPPQAS</sequence>
<feature type="chain" id="PRO_5044986471" evidence="11">
    <location>
        <begin position="26"/>
        <end position="505"/>
    </location>
</feature>
<keyword evidence="4" id="KW-1003">Cell membrane</keyword>
<comment type="subcellular location">
    <subcellularLocation>
        <location evidence="2">Cell membrane</location>
    </subcellularLocation>
    <subcellularLocation>
        <location evidence="1">Membrane</location>
        <topology evidence="1">Multi-pass membrane protein</topology>
    </subcellularLocation>
</comment>
<dbReference type="CDD" id="cd19049">
    <property type="entry name" value="LGIC_TM_anion"/>
    <property type="match status" value="1"/>
</dbReference>
<feature type="domain" description="Neurotransmitter-gated ion-channel transmembrane" evidence="13">
    <location>
        <begin position="269"/>
        <end position="487"/>
    </location>
</feature>
<dbReference type="InterPro" id="IPR018000">
    <property type="entry name" value="Neurotransmitter_ion_chnl_CS"/>
</dbReference>
<evidence type="ECO:0000256" key="1">
    <source>
        <dbReference type="ARBA" id="ARBA00004141"/>
    </source>
</evidence>
<keyword evidence="10 11" id="KW-0407">Ion channel</keyword>
<keyword evidence="14" id="KW-1185">Reference proteome</keyword>
<dbReference type="Proteomes" id="UP000695022">
    <property type="component" value="Unplaced"/>
</dbReference>
<dbReference type="Gene3D" id="2.70.170.10">
    <property type="entry name" value="Neurotransmitter-gated ion-channel ligand-binding domain"/>
    <property type="match status" value="1"/>
</dbReference>
<reference evidence="15" key="1">
    <citation type="submission" date="2025-08" db="UniProtKB">
        <authorList>
            <consortium name="RefSeq"/>
        </authorList>
    </citation>
    <scope>IDENTIFICATION</scope>
</reference>
<protein>
    <submittedName>
        <fullName evidence="15">Glycine receptor subunit alphaZ1-like isoform X1</fullName>
    </submittedName>
</protein>
<dbReference type="InterPro" id="IPR006029">
    <property type="entry name" value="Neurotrans-gated_channel_TM"/>
</dbReference>
<evidence type="ECO:0000256" key="6">
    <source>
        <dbReference type="ARBA" id="ARBA00022729"/>
    </source>
</evidence>
<evidence type="ECO:0000259" key="12">
    <source>
        <dbReference type="Pfam" id="PF02931"/>
    </source>
</evidence>
<evidence type="ECO:0000256" key="5">
    <source>
        <dbReference type="ARBA" id="ARBA00022692"/>
    </source>
</evidence>
<dbReference type="InterPro" id="IPR036734">
    <property type="entry name" value="Neur_chan_lig-bd_sf"/>
</dbReference>
<dbReference type="SUPFAM" id="SSF90112">
    <property type="entry name" value="Neurotransmitter-gated ion-channel transmembrane pore"/>
    <property type="match status" value="1"/>
</dbReference>
<dbReference type="Gene3D" id="1.20.58.390">
    <property type="entry name" value="Neurotransmitter-gated ion-channel transmembrane domain"/>
    <property type="match status" value="1"/>
</dbReference>
<dbReference type="InterPro" id="IPR036719">
    <property type="entry name" value="Neuro-gated_channel_TM_sf"/>
</dbReference>
<evidence type="ECO:0000313" key="14">
    <source>
        <dbReference type="Proteomes" id="UP000695022"/>
    </source>
</evidence>
<dbReference type="PRINTS" id="PR00252">
    <property type="entry name" value="NRIONCHANNEL"/>
</dbReference>